<dbReference type="Pfam" id="PF00590">
    <property type="entry name" value="TP_methylase"/>
    <property type="match status" value="1"/>
</dbReference>
<dbReference type="OrthoDB" id="9815856at2"/>
<dbReference type="EMBL" id="BJUN01000006">
    <property type="protein sequence ID" value="GEK58550.1"/>
    <property type="molecule type" value="Genomic_DNA"/>
</dbReference>
<evidence type="ECO:0000313" key="12">
    <source>
        <dbReference type="Proteomes" id="UP000321051"/>
    </source>
</evidence>
<organism evidence="11 12">
    <name type="scientific">Marinococcus halophilus</name>
    <dbReference type="NCBI Taxonomy" id="1371"/>
    <lineage>
        <taxon>Bacteria</taxon>
        <taxon>Bacillati</taxon>
        <taxon>Bacillota</taxon>
        <taxon>Bacilli</taxon>
        <taxon>Bacillales</taxon>
        <taxon>Bacillaceae</taxon>
        <taxon>Marinococcus</taxon>
    </lineage>
</organism>
<dbReference type="PANTHER" id="PTHR45790">
    <property type="entry name" value="SIROHEME SYNTHASE-RELATED"/>
    <property type="match status" value="1"/>
</dbReference>
<sequence length="391" mass="43074">MGSNYTGIVSFVGAGPGDPELITAKGLRKLQQADVVIYDRLAHPGLLLQASPDAKFIYCGKQPCRHTLRQHDIHHELRVHARHGSRVVRLKGGDPGVFGRVGEEAEELQKHQIRFEIIPGVTSGSAAPAYAGVPLTHREHSRSYTVVTGHGKQQDGMPDIQWHGLAAGSDTIVFYMGVKHAGWIAEQLTQHGRSPEEPVLIVQWGTYGKQQSAAASLARLEETVNKEQIANPAIIVVGSVTAMHARTQWFNPGRKTVRNIAAFTDGAPGLQQFTDYLQDEQTAICHTEQPIDAGCLSSNAEHALWRLLEEELVDTIFVPNYASCKRLKPNVNRMISELHTTASPVYIIFDKEAFPSDEEDVFYIDPSLSFEKMTEQLNSLTSFPVKTPAGI</sequence>
<evidence type="ECO:0000256" key="1">
    <source>
        <dbReference type="ARBA" id="ARBA00005879"/>
    </source>
</evidence>
<dbReference type="Gene3D" id="3.40.1010.10">
    <property type="entry name" value="Cobalt-precorrin-4 Transmethylase, Domain 1"/>
    <property type="match status" value="1"/>
</dbReference>
<keyword evidence="5 9" id="KW-0808">Transferase</keyword>
<feature type="domain" description="Tetrapyrrole methylase" evidence="10">
    <location>
        <begin position="9"/>
        <end position="220"/>
    </location>
</feature>
<evidence type="ECO:0000256" key="7">
    <source>
        <dbReference type="ARBA" id="ARBA00023244"/>
    </source>
</evidence>
<dbReference type="InterPro" id="IPR003043">
    <property type="entry name" value="Uropor_MeTrfase_CS"/>
</dbReference>
<keyword evidence="4 9" id="KW-0489">Methyltransferase</keyword>
<dbReference type="GO" id="GO:0019354">
    <property type="term" value="P:siroheme biosynthetic process"/>
    <property type="evidence" value="ECO:0007669"/>
    <property type="project" value="InterPro"/>
</dbReference>
<dbReference type="SUPFAM" id="SSF53790">
    <property type="entry name" value="Tetrapyrrole methylase"/>
    <property type="match status" value="1"/>
</dbReference>
<evidence type="ECO:0000256" key="6">
    <source>
        <dbReference type="ARBA" id="ARBA00022691"/>
    </source>
</evidence>
<keyword evidence="6" id="KW-0949">S-adenosyl-L-methionine</keyword>
<protein>
    <recommendedName>
        <fullName evidence="3">Uroporphyrinogen-III C-methyltransferase</fullName>
        <ecNumber evidence="2">2.1.1.107</ecNumber>
    </recommendedName>
    <alternativeName>
        <fullName evidence="8">Uroporphyrinogen III methylase</fullName>
    </alternativeName>
</protein>
<comment type="caution">
    <text evidence="11">The sequence shown here is derived from an EMBL/GenBank/DDBJ whole genome shotgun (WGS) entry which is preliminary data.</text>
</comment>
<dbReference type="InterPro" id="IPR035996">
    <property type="entry name" value="4pyrrol_Methylase_sf"/>
</dbReference>
<gene>
    <name evidence="11" type="ORF">MHA01_14550</name>
</gene>
<dbReference type="PANTHER" id="PTHR45790:SF3">
    <property type="entry name" value="S-ADENOSYL-L-METHIONINE-DEPENDENT UROPORPHYRINOGEN III METHYLTRANSFERASE, CHLOROPLASTIC"/>
    <property type="match status" value="1"/>
</dbReference>
<dbReference type="InterPro" id="IPR006366">
    <property type="entry name" value="CobA/CysG_C"/>
</dbReference>
<dbReference type="GO" id="GO:0032259">
    <property type="term" value="P:methylation"/>
    <property type="evidence" value="ECO:0007669"/>
    <property type="project" value="UniProtKB-KW"/>
</dbReference>
<evidence type="ECO:0000256" key="4">
    <source>
        <dbReference type="ARBA" id="ARBA00022603"/>
    </source>
</evidence>
<name>A0A510Y5C6_MARHA</name>
<dbReference type="Proteomes" id="UP000321051">
    <property type="component" value="Unassembled WGS sequence"/>
</dbReference>
<evidence type="ECO:0000259" key="10">
    <source>
        <dbReference type="Pfam" id="PF00590"/>
    </source>
</evidence>
<keyword evidence="12" id="KW-1185">Reference proteome</keyword>
<accession>A0A510Y5C6</accession>
<dbReference type="InterPro" id="IPR014777">
    <property type="entry name" value="4pyrrole_Mease_sub1"/>
</dbReference>
<dbReference type="Gene3D" id="3.30.950.10">
    <property type="entry name" value="Methyltransferase, Cobalt-precorrin-4 Transmethylase, Domain 2"/>
    <property type="match status" value="1"/>
</dbReference>
<proteinExistence type="inferred from homology"/>
<dbReference type="NCBIfam" id="TIGR01469">
    <property type="entry name" value="cobA_cysG_Cterm"/>
    <property type="match status" value="1"/>
</dbReference>
<dbReference type="InterPro" id="IPR000878">
    <property type="entry name" value="4pyrrol_Mease"/>
</dbReference>
<keyword evidence="7" id="KW-0627">Porphyrin biosynthesis</keyword>
<dbReference type="EC" id="2.1.1.107" evidence="2"/>
<evidence type="ECO:0000256" key="8">
    <source>
        <dbReference type="ARBA" id="ARBA00079776"/>
    </source>
</evidence>
<dbReference type="CDD" id="cd11642">
    <property type="entry name" value="SUMT"/>
    <property type="match status" value="1"/>
</dbReference>
<evidence type="ECO:0000256" key="5">
    <source>
        <dbReference type="ARBA" id="ARBA00022679"/>
    </source>
</evidence>
<reference evidence="11 12" key="1">
    <citation type="submission" date="2019-07" db="EMBL/GenBank/DDBJ databases">
        <title>Whole genome shotgun sequence of Marinococcus halophilus NBRC 102359.</title>
        <authorList>
            <person name="Hosoyama A."/>
            <person name="Uohara A."/>
            <person name="Ohji S."/>
            <person name="Ichikawa N."/>
        </authorList>
    </citation>
    <scope>NUCLEOTIDE SEQUENCE [LARGE SCALE GENOMIC DNA]</scope>
    <source>
        <strain evidence="11 12">NBRC 102359</strain>
    </source>
</reference>
<evidence type="ECO:0000256" key="9">
    <source>
        <dbReference type="RuleBase" id="RU003960"/>
    </source>
</evidence>
<evidence type="ECO:0000313" key="11">
    <source>
        <dbReference type="EMBL" id="GEK58550.1"/>
    </source>
</evidence>
<dbReference type="NCBIfam" id="NF004790">
    <property type="entry name" value="PRK06136.1"/>
    <property type="match status" value="1"/>
</dbReference>
<dbReference type="RefSeq" id="WP_079475228.1">
    <property type="nucleotide sequence ID" value="NZ_BJUN01000006.1"/>
</dbReference>
<dbReference type="FunFam" id="3.40.1010.10:FF:000001">
    <property type="entry name" value="Siroheme synthase"/>
    <property type="match status" value="1"/>
</dbReference>
<dbReference type="PROSITE" id="PS00840">
    <property type="entry name" value="SUMT_2"/>
    <property type="match status" value="1"/>
</dbReference>
<dbReference type="AlphaFoldDB" id="A0A510Y5C6"/>
<evidence type="ECO:0000256" key="3">
    <source>
        <dbReference type="ARBA" id="ARBA00018323"/>
    </source>
</evidence>
<dbReference type="FunFam" id="3.30.950.10:FF:000001">
    <property type="entry name" value="Siroheme synthase"/>
    <property type="match status" value="1"/>
</dbReference>
<comment type="similarity">
    <text evidence="1 9">Belongs to the precorrin methyltransferase family.</text>
</comment>
<dbReference type="GO" id="GO:0004851">
    <property type="term" value="F:uroporphyrin-III C-methyltransferase activity"/>
    <property type="evidence" value="ECO:0007669"/>
    <property type="project" value="UniProtKB-EC"/>
</dbReference>
<dbReference type="STRING" id="1371.GCA_900166605_01395"/>
<dbReference type="InterPro" id="IPR014776">
    <property type="entry name" value="4pyrrole_Mease_sub2"/>
</dbReference>
<evidence type="ECO:0000256" key="2">
    <source>
        <dbReference type="ARBA" id="ARBA00012162"/>
    </source>
</evidence>
<dbReference type="InterPro" id="IPR050161">
    <property type="entry name" value="Siro_Cobalamin_biosynth"/>
</dbReference>